<dbReference type="PROSITE" id="PS51257">
    <property type="entry name" value="PROKAR_LIPOPROTEIN"/>
    <property type="match status" value="1"/>
</dbReference>
<evidence type="ECO:0000256" key="1">
    <source>
        <dbReference type="SAM" id="Phobius"/>
    </source>
</evidence>
<keyword evidence="1" id="KW-1133">Transmembrane helix</keyword>
<organism evidence="2 3">
    <name type="scientific">Candidatus Olsenella stercoravium</name>
    <dbReference type="NCBI Taxonomy" id="2838713"/>
    <lineage>
        <taxon>Bacteria</taxon>
        <taxon>Bacillati</taxon>
        <taxon>Actinomycetota</taxon>
        <taxon>Coriobacteriia</taxon>
        <taxon>Coriobacteriales</taxon>
        <taxon>Atopobiaceae</taxon>
        <taxon>Olsenella</taxon>
    </lineage>
</organism>
<dbReference type="Proteomes" id="UP000824029">
    <property type="component" value="Unassembled WGS sequence"/>
</dbReference>
<reference evidence="2" key="1">
    <citation type="journal article" date="2021" name="PeerJ">
        <title>Extensive microbial diversity within the chicken gut microbiome revealed by metagenomics and culture.</title>
        <authorList>
            <person name="Gilroy R."/>
            <person name="Ravi A."/>
            <person name="Getino M."/>
            <person name="Pursley I."/>
            <person name="Horton D.L."/>
            <person name="Alikhan N.F."/>
            <person name="Baker D."/>
            <person name="Gharbi K."/>
            <person name="Hall N."/>
            <person name="Watson M."/>
            <person name="Adriaenssens E.M."/>
            <person name="Foster-Nyarko E."/>
            <person name="Jarju S."/>
            <person name="Secka A."/>
            <person name="Antonio M."/>
            <person name="Oren A."/>
            <person name="Chaudhuri R.R."/>
            <person name="La Ragione R."/>
            <person name="Hildebrand F."/>
            <person name="Pallen M.J."/>
        </authorList>
    </citation>
    <scope>NUCLEOTIDE SEQUENCE</scope>
    <source>
        <strain evidence="2">ChiHecolR3B27-1887</strain>
    </source>
</reference>
<name>A0A9D2IPB3_9ACTN</name>
<comment type="caution">
    <text evidence="2">The sequence shown here is derived from an EMBL/GenBank/DDBJ whole genome shotgun (WGS) entry which is preliminary data.</text>
</comment>
<reference evidence="2" key="2">
    <citation type="submission" date="2021-04" db="EMBL/GenBank/DDBJ databases">
        <authorList>
            <person name="Gilroy R."/>
        </authorList>
    </citation>
    <scope>NUCLEOTIDE SEQUENCE</scope>
    <source>
        <strain evidence="2">ChiHecolR3B27-1887</strain>
    </source>
</reference>
<accession>A0A9D2IPB3</accession>
<dbReference type="EMBL" id="DXBZ01000096">
    <property type="protein sequence ID" value="HIZ18463.1"/>
    <property type="molecule type" value="Genomic_DNA"/>
</dbReference>
<keyword evidence="1" id="KW-0812">Transmembrane</keyword>
<keyword evidence="1" id="KW-0472">Membrane</keyword>
<evidence type="ECO:0000313" key="3">
    <source>
        <dbReference type="Proteomes" id="UP000824029"/>
    </source>
</evidence>
<gene>
    <name evidence="2" type="ORF">IAA22_05090</name>
</gene>
<proteinExistence type="predicted"/>
<feature type="transmembrane region" description="Helical" evidence="1">
    <location>
        <begin position="7"/>
        <end position="29"/>
    </location>
</feature>
<protein>
    <submittedName>
        <fullName evidence="2">Uncharacterized protein</fullName>
    </submittedName>
</protein>
<dbReference type="AlphaFoldDB" id="A0A9D2IPB3"/>
<feature type="transmembrane region" description="Helical" evidence="1">
    <location>
        <begin position="35"/>
        <end position="51"/>
    </location>
</feature>
<evidence type="ECO:0000313" key="2">
    <source>
        <dbReference type="EMBL" id="HIZ18463.1"/>
    </source>
</evidence>
<sequence>MKLKDTFEAVAMVLVTVFSALALACAAVVTAMYALRWPIAIGCAVALLCIAA</sequence>